<evidence type="ECO:0000313" key="2">
    <source>
        <dbReference type="EMBL" id="RDX82828.1"/>
    </source>
</evidence>
<keyword evidence="3" id="KW-1185">Reference proteome</keyword>
<gene>
    <name evidence="2" type="ORF">CR513_36335</name>
</gene>
<dbReference type="EMBL" id="QJKJ01007542">
    <property type="protein sequence ID" value="RDX82828.1"/>
    <property type="molecule type" value="Genomic_DNA"/>
</dbReference>
<feature type="non-terminal residue" evidence="2">
    <location>
        <position position="1"/>
    </location>
</feature>
<comment type="caution">
    <text evidence="2">The sequence shown here is derived from an EMBL/GenBank/DDBJ whole genome shotgun (WGS) entry which is preliminary data.</text>
</comment>
<dbReference type="AlphaFoldDB" id="A0A371FX26"/>
<evidence type="ECO:0000256" key="1">
    <source>
        <dbReference type="SAM" id="MobiDB-lite"/>
    </source>
</evidence>
<feature type="region of interest" description="Disordered" evidence="1">
    <location>
        <begin position="40"/>
        <end position="64"/>
    </location>
</feature>
<sequence length="64" mass="7190">MASSSFNMEDLSLKFRMMVEYMKKLEDKIEKIGGGLKSMRIDSQSGNAPFKGHKEELAPSNSSF</sequence>
<reference evidence="2" key="1">
    <citation type="submission" date="2018-05" db="EMBL/GenBank/DDBJ databases">
        <title>Draft genome of Mucuna pruriens seed.</title>
        <authorList>
            <person name="Nnadi N.E."/>
            <person name="Vos R."/>
            <person name="Hasami M.H."/>
            <person name="Devisetty U.K."/>
            <person name="Aguiy J.C."/>
        </authorList>
    </citation>
    <scope>NUCLEOTIDE SEQUENCE [LARGE SCALE GENOMIC DNA]</scope>
    <source>
        <strain evidence="2">JCA_2017</strain>
    </source>
</reference>
<protein>
    <submittedName>
        <fullName evidence="2">Uncharacterized protein</fullName>
    </submittedName>
</protein>
<dbReference type="Proteomes" id="UP000257109">
    <property type="component" value="Unassembled WGS sequence"/>
</dbReference>
<accession>A0A371FX26</accession>
<proteinExistence type="predicted"/>
<name>A0A371FX26_MUCPR</name>
<evidence type="ECO:0000313" key="3">
    <source>
        <dbReference type="Proteomes" id="UP000257109"/>
    </source>
</evidence>
<organism evidence="2 3">
    <name type="scientific">Mucuna pruriens</name>
    <name type="common">Velvet bean</name>
    <name type="synonym">Dolichos pruriens</name>
    <dbReference type="NCBI Taxonomy" id="157652"/>
    <lineage>
        <taxon>Eukaryota</taxon>
        <taxon>Viridiplantae</taxon>
        <taxon>Streptophyta</taxon>
        <taxon>Embryophyta</taxon>
        <taxon>Tracheophyta</taxon>
        <taxon>Spermatophyta</taxon>
        <taxon>Magnoliopsida</taxon>
        <taxon>eudicotyledons</taxon>
        <taxon>Gunneridae</taxon>
        <taxon>Pentapetalae</taxon>
        <taxon>rosids</taxon>
        <taxon>fabids</taxon>
        <taxon>Fabales</taxon>
        <taxon>Fabaceae</taxon>
        <taxon>Papilionoideae</taxon>
        <taxon>50 kb inversion clade</taxon>
        <taxon>NPAAA clade</taxon>
        <taxon>indigoferoid/millettioid clade</taxon>
        <taxon>Phaseoleae</taxon>
        <taxon>Mucuna</taxon>
    </lineage>
</organism>